<sequence length="201" mass="22805">MSFLVRSTLRASSSHLSQALPRPILSHRTVFALLPRYNSTQTTSTTVASLASQPAATQPATTSPEPSALPSEILPPDEGMKRITNSLRIPESSFVASSSDPLSENWWIALTRKDSDSQYPSKFYSGRSLEVLRGSNAFLTTYKRLQGVMRNGNMKKEAKLNEFYEKPSVKRRRLRSERHRRRFKEMVRSKVQQAMAMRNRA</sequence>
<dbReference type="EMBL" id="CP143785">
    <property type="protein sequence ID" value="WVN86287.1"/>
    <property type="molecule type" value="Genomic_DNA"/>
</dbReference>
<dbReference type="GeneID" id="91085663"/>
<comment type="similarity">
    <text evidence="1">Belongs to the bacterial ribosomal protein bS21 family.</text>
</comment>
<reference evidence="5" key="2">
    <citation type="journal article" date="2022" name="Elife">
        <title>Obligate sexual reproduction of a homothallic fungus closely related to the Cryptococcus pathogenic species complex.</title>
        <authorList>
            <person name="Passer A.R."/>
            <person name="Clancey S.A."/>
            <person name="Shea T."/>
            <person name="David-Palma M."/>
            <person name="Averette A.F."/>
            <person name="Boekhout T."/>
            <person name="Porcel B.M."/>
            <person name="Nowrousian M."/>
            <person name="Cuomo C.A."/>
            <person name="Sun S."/>
            <person name="Heitman J."/>
            <person name="Coelho M.A."/>
        </authorList>
    </citation>
    <scope>NUCLEOTIDE SEQUENCE</scope>
    <source>
        <strain evidence="5">CBS 7841</strain>
    </source>
</reference>
<name>A0A1E3IVK2_9TREE</name>
<protein>
    <submittedName>
        <fullName evidence="5">Ribosomal protein S21</fullName>
    </submittedName>
</protein>
<evidence type="ECO:0000256" key="3">
    <source>
        <dbReference type="ARBA" id="ARBA00023274"/>
    </source>
</evidence>
<gene>
    <name evidence="5" type="ORF">L203_101450</name>
</gene>
<dbReference type="Pfam" id="PF01165">
    <property type="entry name" value="Ribosomal_S21"/>
    <property type="match status" value="1"/>
</dbReference>
<dbReference type="InterPro" id="IPR038380">
    <property type="entry name" value="Ribosomal_bS21_sf"/>
</dbReference>
<dbReference type="Gene3D" id="1.20.5.1150">
    <property type="entry name" value="Ribosomal protein S8"/>
    <property type="match status" value="1"/>
</dbReference>
<dbReference type="InterPro" id="IPR001911">
    <property type="entry name" value="Ribosomal_bS21"/>
</dbReference>
<proteinExistence type="inferred from homology"/>
<keyword evidence="2 5" id="KW-0689">Ribosomal protein</keyword>
<evidence type="ECO:0000256" key="4">
    <source>
        <dbReference type="SAM" id="MobiDB-lite"/>
    </source>
</evidence>
<dbReference type="GO" id="GO:0006412">
    <property type="term" value="P:translation"/>
    <property type="evidence" value="ECO:0007669"/>
    <property type="project" value="InterPro"/>
</dbReference>
<evidence type="ECO:0000313" key="6">
    <source>
        <dbReference type="Proteomes" id="UP000094043"/>
    </source>
</evidence>
<reference evidence="5" key="3">
    <citation type="submission" date="2024-01" db="EMBL/GenBank/DDBJ databases">
        <authorList>
            <person name="Coelho M.A."/>
            <person name="David-Palma M."/>
            <person name="Shea T."/>
            <person name="Sun S."/>
            <person name="Cuomo C.A."/>
            <person name="Heitman J."/>
        </authorList>
    </citation>
    <scope>NUCLEOTIDE SEQUENCE</scope>
    <source>
        <strain evidence="5">CBS 7841</strain>
    </source>
</reference>
<dbReference type="GO" id="GO:0003735">
    <property type="term" value="F:structural constituent of ribosome"/>
    <property type="evidence" value="ECO:0007669"/>
    <property type="project" value="InterPro"/>
</dbReference>
<dbReference type="OrthoDB" id="2501249at2759"/>
<dbReference type="KEGG" id="cdep:91085663"/>
<dbReference type="RefSeq" id="XP_066066987.1">
    <property type="nucleotide sequence ID" value="XM_066210890.1"/>
</dbReference>
<organism evidence="5 6">
    <name type="scientific">Cryptococcus depauperatus CBS 7841</name>
    <dbReference type="NCBI Taxonomy" id="1295531"/>
    <lineage>
        <taxon>Eukaryota</taxon>
        <taxon>Fungi</taxon>
        <taxon>Dikarya</taxon>
        <taxon>Basidiomycota</taxon>
        <taxon>Agaricomycotina</taxon>
        <taxon>Tremellomycetes</taxon>
        <taxon>Tremellales</taxon>
        <taxon>Cryptococcaceae</taxon>
        <taxon>Cryptococcus</taxon>
    </lineage>
</organism>
<dbReference type="VEuPathDB" id="FungiDB:L203_01190"/>
<dbReference type="GO" id="GO:0005840">
    <property type="term" value="C:ribosome"/>
    <property type="evidence" value="ECO:0007669"/>
    <property type="project" value="UniProtKB-KW"/>
</dbReference>
<dbReference type="AlphaFoldDB" id="A0A1E3IVK2"/>
<evidence type="ECO:0000256" key="1">
    <source>
        <dbReference type="ARBA" id="ARBA00006640"/>
    </source>
</evidence>
<feature type="region of interest" description="Disordered" evidence="4">
    <location>
        <begin position="45"/>
        <end position="79"/>
    </location>
</feature>
<evidence type="ECO:0000313" key="5">
    <source>
        <dbReference type="EMBL" id="WVN86287.1"/>
    </source>
</evidence>
<accession>A0A1E3IVK2</accession>
<keyword evidence="3" id="KW-0687">Ribonucleoprotein</keyword>
<dbReference type="Proteomes" id="UP000094043">
    <property type="component" value="Chromosome 2"/>
</dbReference>
<reference evidence="5" key="1">
    <citation type="submission" date="2016-06" db="EMBL/GenBank/DDBJ databases">
        <authorList>
            <person name="Cuomo C."/>
            <person name="Litvintseva A."/>
            <person name="Heitman J."/>
            <person name="Chen Y."/>
            <person name="Sun S."/>
            <person name="Springer D."/>
            <person name="Dromer F."/>
            <person name="Young S."/>
            <person name="Zeng Q."/>
            <person name="Chapman S."/>
            <person name="Gujja S."/>
            <person name="Saif S."/>
            <person name="Birren B."/>
        </authorList>
    </citation>
    <scope>NUCLEOTIDE SEQUENCE</scope>
    <source>
        <strain evidence="5">CBS 7841</strain>
    </source>
</reference>
<keyword evidence="6" id="KW-1185">Reference proteome</keyword>
<dbReference type="GO" id="GO:1990904">
    <property type="term" value="C:ribonucleoprotein complex"/>
    <property type="evidence" value="ECO:0007669"/>
    <property type="project" value="UniProtKB-KW"/>
</dbReference>
<feature type="compositionally biased region" description="Low complexity" evidence="4">
    <location>
        <begin position="48"/>
        <end position="68"/>
    </location>
</feature>
<evidence type="ECO:0000256" key="2">
    <source>
        <dbReference type="ARBA" id="ARBA00022980"/>
    </source>
</evidence>